<name>A0ABN7RYC0_THEXY</name>
<reference evidence="2 3" key="1">
    <citation type="submission" date="2021-04" db="EMBL/GenBank/DDBJ databases">
        <authorList>
            <person name="Rakotoarivonina H."/>
        </authorList>
    </citation>
    <scope>NUCLEOTIDE SEQUENCE [LARGE SCALE GENOMIC DNA]</scope>
    <source>
        <strain evidence="2 3">XE</strain>
    </source>
</reference>
<dbReference type="Proteomes" id="UP000681526">
    <property type="component" value="Unassembled WGS sequence"/>
</dbReference>
<keyword evidence="1" id="KW-1133">Transmembrane helix</keyword>
<accession>A0ABN7RYC0</accession>
<evidence type="ECO:0000256" key="1">
    <source>
        <dbReference type="SAM" id="Phobius"/>
    </source>
</evidence>
<comment type="caution">
    <text evidence="2">The sequence shown here is derived from an EMBL/GenBank/DDBJ whole genome shotgun (WGS) entry which is preliminary data.</text>
</comment>
<keyword evidence="3" id="KW-1185">Reference proteome</keyword>
<keyword evidence="1" id="KW-0812">Transmembrane</keyword>
<gene>
    <name evidence="2" type="primary">txxe 1811</name>
    <name evidence="2" type="ORF">TXXE_12500</name>
</gene>
<organism evidence="2 3">
    <name type="scientific">Thermobacillus xylanilyticus</name>
    <dbReference type="NCBI Taxonomy" id="76633"/>
    <lineage>
        <taxon>Bacteria</taxon>
        <taxon>Bacillati</taxon>
        <taxon>Bacillota</taxon>
        <taxon>Bacilli</taxon>
        <taxon>Bacillales</taxon>
        <taxon>Paenibacillaceae</taxon>
        <taxon>Thermobacillus</taxon>
    </lineage>
</organism>
<dbReference type="EMBL" id="CAJRAY010000061">
    <property type="protein sequence ID" value="CAG5088908.1"/>
    <property type="molecule type" value="Genomic_DNA"/>
</dbReference>
<keyword evidence="1" id="KW-0472">Membrane</keyword>
<sequence length="128" mass="14202">MRKRGLVLGAASAVLVALVGFLFVMNRWFYPPLPVPDVSAKEAVKKLEASDRVLAELASAGGVRWYIDRNGEGIGAVDDAVKRMSEAEGWTFTSKEGAGLFFEKDGERRIATTRIWNRKYVLVKVQDL</sequence>
<proteinExistence type="predicted"/>
<protein>
    <submittedName>
        <fullName evidence="2">Uncharacterized protein</fullName>
    </submittedName>
</protein>
<feature type="transmembrane region" description="Helical" evidence="1">
    <location>
        <begin position="7"/>
        <end position="30"/>
    </location>
</feature>
<evidence type="ECO:0000313" key="2">
    <source>
        <dbReference type="EMBL" id="CAG5088908.1"/>
    </source>
</evidence>
<evidence type="ECO:0000313" key="3">
    <source>
        <dbReference type="Proteomes" id="UP000681526"/>
    </source>
</evidence>